<evidence type="ECO:0000313" key="2">
    <source>
        <dbReference type="Proteomes" id="UP001054945"/>
    </source>
</evidence>
<accession>A0AAV4UCG1</accession>
<keyword evidence="2" id="KW-1185">Reference proteome</keyword>
<reference evidence="1 2" key="1">
    <citation type="submission" date="2021-06" db="EMBL/GenBank/DDBJ databases">
        <title>Caerostris extrusa draft genome.</title>
        <authorList>
            <person name="Kono N."/>
            <person name="Arakawa K."/>
        </authorList>
    </citation>
    <scope>NUCLEOTIDE SEQUENCE [LARGE SCALE GENOMIC DNA]</scope>
</reference>
<dbReference type="EMBL" id="BPLR01012642">
    <property type="protein sequence ID" value="GIY55469.1"/>
    <property type="molecule type" value="Genomic_DNA"/>
</dbReference>
<protein>
    <submittedName>
        <fullName evidence="1">Uncharacterized protein</fullName>
    </submittedName>
</protein>
<organism evidence="1 2">
    <name type="scientific">Caerostris extrusa</name>
    <name type="common">Bark spider</name>
    <name type="synonym">Caerostris bankana</name>
    <dbReference type="NCBI Taxonomy" id="172846"/>
    <lineage>
        <taxon>Eukaryota</taxon>
        <taxon>Metazoa</taxon>
        <taxon>Ecdysozoa</taxon>
        <taxon>Arthropoda</taxon>
        <taxon>Chelicerata</taxon>
        <taxon>Arachnida</taxon>
        <taxon>Araneae</taxon>
        <taxon>Araneomorphae</taxon>
        <taxon>Entelegynae</taxon>
        <taxon>Araneoidea</taxon>
        <taxon>Araneidae</taxon>
        <taxon>Caerostris</taxon>
    </lineage>
</organism>
<proteinExistence type="predicted"/>
<sequence length="105" mass="11848">MGFTIPFYKCFLRKSITSSFDSDHNDVLQSMVIMVHSVEGNNTRSWAVPTNRDWIPFIRDKPSPGRMLQSEEKGPCSGALRELLSTLSPAGARGWGVFPSETWER</sequence>
<gene>
    <name evidence="1" type="ORF">CEXT_806651</name>
</gene>
<comment type="caution">
    <text evidence="1">The sequence shown here is derived from an EMBL/GenBank/DDBJ whole genome shotgun (WGS) entry which is preliminary data.</text>
</comment>
<dbReference type="AlphaFoldDB" id="A0AAV4UCG1"/>
<name>A0AAV4UCG1_CAEEX</name>
<dbReference type="Proteomes" id="UP001054945">
    <property type="component" value="Unassembled WGS sequence"/>
</dbReference>
<evidence type="ECO:0000313" key="1">
    <source>
        <dbReference type="EMBL" id="GIY55469.1"/>
    </source>
</evidence>